<keyword evidence="1" id="KW-1133">Transmembrane helix</keyword>
<gene>
    <name evidence="2" type="ORF">M5G17_19655</name>
</gene>
<evidence type="ECO:0000313" key="3">
    <source>
        <dbReference type="Proteomes" id="UP001148184"/>
    </source>
</evidence>
<sequence>MTTMWKKFIWLVGLVTLGFGAYVQGYWFFNLRLNGEYADAHVIRTSQGTVSSRGHIGESNGTTVIFTTVAGDFEKVTFSGEFSGVERGDVVGVYYDPTDADKVIPDTWTRFIFAAVFVLFAALWSIAFLTF</sequence>
<name>A0ABT5PCE6_9PSED</name>
<dbReference type="Proteomes" id="UP001148184">
    <property type="component" value="Unassembled WGS sequence"/>
</dbReference>
<protein>
    <recommendedName>
        <fullName evidence="4">DUF3592 domain-containing protein</fullName>
    </recommendedName>
</protein>
<organism evidence="2 3">
    <name type="scientific">Pseudomonas rubra</name>
    <dbReference type="NCBI Taxonomy" id="2942627"/>
    <lineage>
        <taxon>Bacteria</taxon>
        <taxon>Pseudomonadati</taxon>
        <taxon>Pseudomonadota</taxon>
        <taxon>Gammaproteobacteria</taxon>
        <taxon>Pseudomonadales</taxon>
        <taxon>Pseudomonadaceae</taxon>
        <taxon>Pseudomonas</taxon>
    </lineage>
</organism>
<accession>A0ABT5PCE6</accession>
<feature type="transmembrane region" description="Helical" evidence="1">
    <location>
        <begin position="111"/>
        <end position="130"/>
    </location>
</feature>
<reference evidence="2 3" key="1">
    <citation type="submission" date="2022-05" db="EMBL/GenBank/DDBJ databases">
        <title>Novel Pseudomonas spp. Isolated from a Rainbow Trout Aquaculture Facility.</title>
        <authorList>
            <person name="Testerman T."/>
            <person name="Graf J."/>
        </authorList>
    </citation>
    <scope>NUCLEOTIDE SEQUENCE [LARGE SCALE GENOMIC DNA]</scope>
    <source>
        <strain evidence="2 3">ID1025</strain>
    </source>
</reference>
<dbReference type="EMBL" id="JAMDGZ010000045">
    <property type="protein sequence ID" value="MDD1015895.1"/>
    <property type="molecule type" value="Genomic_DNA"/>
</dbReference>
<comment type="caution">
    <text evidence="2">The sequence shown here is derived from an EMBL/GenBank/DDBJ whole genome shotgun (WGS) entry which is preliminary data.</text>
</comment>
<evidence type="ECO:0000313" key="2">
    <source>
        <dbReference type="EMBL" id="MDD1015895.1"/>
    </source>
</evidence>
<evidence type="ECO:0008006" key="4">
    <source>
        <dbReference type="Google" id="ProtNLM"/>
    </source>
</evidence>
<keyword evidence="1" id="KW-0812">Transmembrane</keyword>
<dbReference type="RefSeq" id="WP_273894586.1">
    <property type="nucleotide sequence ID" value="NZ_JAMDGP010000075.1"/>
</dbReference>
<evidence type="ECO:0000256" key="1">
    <source>
        <dbReference type="SAM" id="Phobius"/>
    </source>
</evidence>
<proteinExistence type="predicted"/>
<keyword evidence="1" id="KW-0472">Membrane</keyword>
<keyword evidence="3" id="KW-1185">Reference proteome</keyword>